<dbReference type="Pfam" id="PF10318">
    <property type="entry name" value="7TM_GPCR_Srh"/>
    <property type="match status" value="1"/>
</dbReference>
<dbReference type="InterPro" id="IPR019422">
    <property type="entry name" value="7TM_GPCR_serpentine_rcpt_Srh"/>
</dbReference>
<dbReference type="AlphaFoldDB" id="E3MS79"/>
<keyword evidence="3" id="KW-1185">Reference proteome</keyword>
<feature type="transmembrane region" description="Helical" evidence="1">
    <location>
        <begin position="64"/>
        <end position="89"/>
    </location>
</feature>
<dbReference type="PANTHER" id="PTHR22941:SF51">
    <property type="entry name" value="SERPENTINE RECEPTOR, CLASS H-RELATED"/>
    <property type="match status" value="1"/>
</dbReference>
<organism evidence="3">
    <name type="scientific">Caenorhabditis remanei</name>
    <name type="common">Caenorhabditis vulgaris</name>
    <dbReference type="NCBI Taxonomy" id="31234"/>
    <lineage>
        <taxon>Eukaryota</taxon>
        <taxon>Metazoa</taxon>
        <taxon>Ecdysozoa</taxon>
        <taxon>Nematoda</taxon>
        <taxon>Chromadorea</taxon>
        <taxon>Rhabditida</taxon>
        <taxon>Rhabditina</taxon>
        <taxon>Rhabditomorpha</taxon>
        <taxon>Rhabditoidea</taxon>
        <taxon>Rhabditidae</taxon>
        <taxon>Peloderinae</taxon>
        <taxon>Caenorhabditis</taxon>
    </lineage>
</organism>
<evidence type="ECO:0000313" key="3">
    <source>
        <dbReference type="Proteomes" id="UP000008281"/>
    </source>
</evidence>
<feature type="transmembrane region" description="Helical" evidence="1">
    <location>
        <begin position="109"/>
        <end position="130"/>
    </location>
</feature>
<dbReference type="OrthoDB" id="5865077at2759"/>
<feature type="transmembrane region" description="Helical" evidence="1">
    <location>
        <begin position="257"/>
        <end position="283"/>
    </location>
</feature>
<proteinExistence type="predicted"/>
<keyword evidence="1" id="KW-0812">Transmembrane</keyword>
<evidence type="ECO:0000313" key="2">
    <source>
        <dbReference type="EMBL" id="EFP08299.1"/>
    </source>
</evidence>
<dbReference type="OMA" id="CSIYYLY"/>
<feature type="transmembrane region" description="Helical" evidence="1">
    <location>
        <begin position="29"/>
        <end position="52"/>
    </location>
</feature>
<dbReference type="InParanoid" id="E3MS79"/>
<dbReference type="InterPro" id="IPR053220">
    <property type="entry name" value="Nematode_rcpt-like_serp_H"/>
</dbReference>
<feature type="transmembrane region" description="Helical" evidence="1">
    <location>
        <begin position="295"/>
        <end position="314"/>
    </location>
</feature>
<dbReference type="EMBL" id="DS268472">
    <property type="protein sequence ID" value="EFP08299.1"/>
    <property type="molecule type" value="Genomic_DNA"/>
</dbReference>
<protein>
    <recommendedName>
        <fullName evidence="4">Serpentine Receptor, class H</fullName>
    </recommendedName>
</protein>
<accession>E3MS79</accession>
<evidence type="ECO:0000256" key="1">
    <source>
        <dbReference type="SAM" id="Phobius"/>
    </source>
</evidence>
<evidence type="ECO:0008006" key="4">
    <source>
        <dbReference type="Google" id="ProtNLM"/>
    </source>
</evidence>
<keyword evidence="1" id="KW-0472">Membrane</keyword>
<dbReference type="PANTHER" id="PTHR22941">
    <property type="entry name" value="SERPENTINE RECEPTOR"/>
    <property type="match status" value="1"/>
</dbReference>
<reference evidence="2" key="1">
    <citation type="submission" date="2007-07" db="EMBL/GenBank/DDBJ databases">
        <title>PCAP assembly of the Caenorhabditis remanei genome.</title>
        <authorList>
            <consortium name="The Caenorhabditis remanei Sequencing Consortium"/>
            <person name="Wilson R.K."/>
        </authorList>
    </citation>
    <scope>NUCLEOTIDE SEQUENCE [LARGE SCALE GENOMIC DNA]</scope>
    <source>
        <strain evidence="2">PB4641</strain>
    </source>
</reference>
<gene>
    <name evidence="2" type="ORF">CRE_16892</name>
</gene>
<dbReference type="eggNOG" id="ENOG502TJI8">
    <property type="taxonomic scope" value="Eukaryota"/>
</dbReference>
<dbReference type="Proteomes" id="UP000008281">
    <property type="component" value="Unassembled WGS sequence"/>
</dbReference>
<sequence length="403" mass="46413">MPIRVVDYMIIYYPKCEIDNSFLASWQGLAYTSHSIQVFVLPIQILTFWLIVQKTPDSMKSVKWPLFVVQFWCTLLDITVGFLITPYIFLPSIAFAGVGIFSWLGISQTVQLIFLLILTAVLNVSLIYLFESRSSSIENNIFKLRRRCSKIIYYCWNFAASSIILFSLAHIPTNQEEAKLNLLESNPCPTPEFFSLPVLVWLTDQYWISITFSLMSPLILLNAAGNVSFHAICSIYYLYLAPSTVISIQTRQLQRRFFFGVVIQTLVPTVICGIPYIIISLASASDKITQEVTNFLVIVIGFHGFVQSITVILVHRAYRHQFKMFLLGFVRKRLIPSFTLVLKMVYLQMEMSCRNMKKSSIYKKIFAENRVLLCEKVYSEAHIVVKKSCLLSHCCLILIHYFR</sequence>
<feature type="transmembrane region" description="Helical" evidence="1">
    <location>
        <begin position="206"/>
        <end position="237"/>
    </location>
</feature>
<dbReference type="HOGENOM" id="CLU_042960_0_0_1"/>
<feature type="transmembrane region" description="Helical" evidence="1">
    <location>
        <begin position="151"/>
        <end position="171"/>
    </location>
</feature>
<name>E3MS79_CAERE</name>
<keyword evidence="1" id="KW-1133">Transmembrane helix</keyword>